<reference evidence="1 2" key="1">
    <citation type="submission" date="2024-09" db="EMBL/GenBank/DDBJ databases">
        <authorList>
            <person name="Sun Q."/>
            <person name="Mori K."/>
        </authorList>
    </citation>
    <scope>NUCLEOTIDE SEQUENCE [LARGE SCALE GENOMIC DNA]</scope>
    <source>
        <strain evidence="1 2">TBRC 2205</strain>
    </source>
</reference>
<accession>A0ABV6P311</accession>
<dbReference type="RefSeq" id="WP_377342716.1">
    <property type="nucleotide sequence ID" value="NZ_JBHLUE010000023.1"/>
</dbReference>
<name>A0ABV6P311_9ACTN</name>
<evidence type="ECO:0000313" key="1">
    <source>
        <dbReference type="EMBL" id="MFC0567417.1"/>
    </source>
</evidence>
<proteinExistence type="predicted"/>
<sequence length="41" mass="4358">MTNPEPGVNIPQRAERVLLNAALHATGAETGFWDDSGRPAP</sequence>
<comment type="caution">
    <text evidence="1">The sequence shown here is derived from an EMBL/GenBank/DDBJ whole genome shotgun (WGS) entry which is preliminary data.</text>
</comment>
<organism evidence="1 2">
    <name type="scientific">Plantactinospora siamensis</name>
    <dbReference type="NCBI Taxonomy" id="555372"/>
    <lineage>
        <taxon>Bacteria</taxon>
        <taxon>Bacillati</taxon>
        <taxon>Actinomycetota</taxon>
        <taxon>Actinomycetes</taxon>
        <taxon>Micromonosporales</taxon>
        <taxon>Micromonosporaceae</taxon>
        <taxon>Plantactinospora</taxon>
    </lineage>
</organism>
<dbReference type="Proteomes" id="UP001589894">
    <property type="component" value="Unassembled WGS sequence"/>
</dbReference>
<keyword evidence="2" id="KW-1185">Reference proteome</keyword>
<protein>
    <submittedName>
        <fullName evidence="1">Uncharacterized protein</fullName>
    </submittedName>
</protein>
<dbReference type="EMBL" id="JBHLUE010000023">
    <property type="protein sequence ID" value="MFC0567417.1"/>
    <property type="molecule type" value="Genomic_DNA"/>
</dbReference>
<gene>
    <name evidence="1" type="ORF">ACFFHU_25170</name>
</gene>
<evidence type="ECO:0000313" key="2">
    <source>
        <dbReference type="Proteomes" id="UP001589894"/>
    </source>
</evidence>